<evidence type="ECO:0000256" key="4">
    <source>
        <dbReference type="ARBA" id="ARBA00022989"/>
    </source>
</evidence>
<feature type="transmembrane region" description="Helical" evidence="7">
    <location>
        <begin position="99"/>
        <end position="129"/>
    </location>
</feature>
<dbReference type="EMBL" id="JABXWD010000001">
    <property type="protein sequence ID" value="MBV6339987.1"/>
    <property type="molecule type" value="Genomic_DNA"/>
</dbReference>
<keyword evidence="10" id="KW-1185">Reference proteome</keyword>
<reference evidence="9 10" key="1">
    <citation type="journal article" date="2020" name="J Geophys Res Biogeosci">
        <title>Magnetotaxis as an Adaptation to Enable Bacterial Shuttling of Microbial Sulfur and Sulfur Cycling Across Aquatic Oxic#Anoxic Interfaces.</title>
        <authorList>
            <person name="Li J."/>
            <person name="Liu P."/>
            <person name="Wang J."/>
            <person name="Roberts A.P."/>
            <person name="Pan Y."/>
        </authorList>
    </citation>
    <scope>NUCLEOTIDE SEQUENCE [LARGE SCALE GENOMIC DNA]</scope>
    <source>
        <strain evidence="9 10">MYR-1_YQ</strain>
    </source>
</reference>
<feature type="domain" description="NarG-like" evidence="8">
    <location>
        <begin position="74"/>
        <end position="229"/>
    </location>
</feature>
<feature type="transmembrane region" description="Helical" evidence="7">
    <location>
        <begin position="141"/>
        <end position="163"/>
    </location>
</feature>
<comment type="subcellular location">
    <subcellularLocation>
        <location evidence="1">Cell membrane</location>
        <topology evidence="1">Multi-pass membrane protein</topology>
    </subcellularLocation>
</comment>
<evidence type="ECO:0000313" key="10">
    <source>
        <dbReference type="Proteomes" id="UP001196980"/>
    </source>
</evidence>
<evidence type="ECO:0000256" key="1">
    <source>
        <dbReference type="ARBA" id="ARBA00004651"/>
    </source>
</evidence>
<evidence type="ECO:0000256" key="2">
    <source>
        <dbReference type="ARBA" id="ARBA00022475"/>
    </source>
</evidence>
<dbReference type="Gene3D" id="1.20.950.20">
    <property type="entry name" value="Transmembrane di-heme cytochromes, Chain C"/>
    <property type="match status" value="1"/>
</dbReference>
<dbReference type="RefSeq" id="WP_218250606.1">
    <property type="nucleotide sequence ID" value="NZ_JABXWD010000001.1"/>
</dbReference>
<keyword evidence="4 7" id="KW-1133">Transmembrane helix</keyword>
<keyword evidence="3 7" id="KW-0812">Transmembrane</keyword>
<keyword evidence="5" id="KW-0560">Oxidoreductase</keyword>
<feature type="transmembrane region" description="Helical" evidence="7">
    <location>
        <begin position="76"/>
        <end position="93"/>
    </location>
</feature>
<dbReference type="SUPFAM" id="SSF103501">
    <property type="entry name" value="Respiratory nitrate reductase 1 gamma chain"/>
    <property type="match status" value="1"/>
</dbReference>
<sequence length="255" mass="29200">MGGIKFIVDMGLSSLVYAAVFIFAAGVFYKVYFEYYKTPQPLKIPQTPQPTDSFGVFLRMAGDVLFFRSLAKGTKLLFAAGWLFHFTFLLLLIRHLRYFIYPVPGVVVALGSIAFFIGIVMLLAMLVLVVRRFLDERTRYVTLPADYFVLFLIIAIVVTGIMLRHEPFRPDIMTVKAFIMELMKPQTPFKLLTMEPPHAPTDCLLFAVHVGLVCLLLIYFPFSKLMHSVGYFFSPTRNMVNNPRTVRYINPWDKG</sequence>
<keyword evidence="2" id="KW-1003">Cell membrane</keyword>
<evidence type="ECO:0000256" key="5">
    <source>
        <dbReference type="ARBA" id="ARBA00023002"/>
    </source>
</evidence>
<evidence type="ECO:0000256" key="6">
    <source>
        <dbReference type="ARBA" id="ARBA00023136"/>
    </source>
</evidence>
<accession>A0ABS6RTN8</accession>
<feature type="transmembrane region" description="Helical" evidence="7">
    <location>
        <begin position="15"/>
        <end position="33"/>
    </location>
</feature>
<organism evidence="9 10">
    <name type="scientific">Candidatus Magnetobacterium casense</name>
    <dbReference type="NCBI Taxonomy" id="1455061"/>
    <lineage>
        <taxon>Bacteria</taxon>
        <taxon>Pseudomonadati</taxon>
        <taxon>Nitrospirota</taxon>
        <taxon>Thermodesulfovibrionia</taxon>
        <taxon>Thermodesulfovibrionales</taxon>
        <taxon>Candidatus Magnetobacteriaceae</taxon>
        <taxon>Candidatus Magnetobacterium</taxon>
    </lineage>
</organism>
<dbReference type="InterPro" id="IPR036197">
    <property type="entry name" value="NarG-like_sf"/>
</dbReference>
<gene>
    <name evidence="9" type="ORF">HWQ67_00150</name>
</gene>
<evidence type="ECO:0000259" key="8">
    <source>
        <dbReference type="Pfam" id="PF02665"/>
    </source>
</evidence>
<keyword evidence="6 7" id="KW-0472">Membrane</keyword>
<protein>
    <submittedName>
        <fullName evidence="9">Respiratory nitrate reductase subunit gamma</fullName>
    </submittedName>
</protein>
<dbReference type="Proteomes" id="UP001196980">
    <property type="component" value="Unassembled WGS sequence"/>
</dbReference>
<evidence type="ECO:0000256" key="7">
    <source>
        <dbReference type="SAM" id="Phobius"/>
    </source>
</evidence>
<dbReference type="InterPro" id="IPR023234">
    <property type="entry name" value="NarG-like_domain"/>
</dbReference>
<evidence type="ECO:0000313" key="9">
    <source>
        <dbReference type="EMBL" id="MBV6339987.1"/>
    </source>
</evidence>
<dbReference type="Pfam" id="PF02665">
    <property type="entry name" value="Nitrate_red_gam"/>
    <property type="match status" value="1"/>
</dbReference>
<name>A0ABS6RTN8_9BACT</name>
<proteinExistence type="predicted"/>
<evidence type="ECO:0000256" key="3">
    <source>
        <dbReference type="ARBA" id="ARBA00022692"/>
    </source>
</evidence>
<feature type="transmembrane region" description="Helical" evidence="7">
    <location>
        <begin position="204"/>
        <end position="222"/>
    </location>
</feature>
<comment type="caution">
    <text evidence="9">The sequence shown here is derived from an EMBL/GenBank/DDBJ whole genome shotgun (WGS) entry which is preliminary data.</text>
</comment>